<feature type="domain" description="Carbohydrate kinase PfkB" evidence="3">
    <location>
        <begin position="79"/>
        <end position="330"/>
    </location>
</feature>
<dbReference type="GO" id="GO:0016301">
    <property type="term" value="F:kinase activity"/>
    <property type="evidence" value="ECO:0007669"/>
    <property type="project" value="UniProtKB-KW"/>
</dbReference>
<gene>
    <name evidence="4" type="ORF">ACFSJD_04710</name>
</gene>
<keyword evidence="1 4" id="KW-0808">Transferase</keyword>
<name>A0ABW4ER15_9PSEU</name>
<comment type="caution">
    <text evidence="4">The sequence shown here is derived from an EMBL/GenBank/DDBJ whole genome shotgun (WGS) entry which is preliminary data.</text>
</comment>
<dbReference type="InterPro" id="IPR052562">
    <property type="entry name" value="Ketohexokinase-related"/>
</dbReference>
<keyword evidence="2 4" id="KW-0418">Kinase</keyword>
<dbReference type="InterPro" id="IPR002173">
    <property type="entry name" value="Carboh/pur_kinase_PfkB_CS"/>
</dbReference>
<dbReference type="SUPFAM" id="SSF53613">
    <property type="entry name" value="Ribokinase-like"/>
    <property type="match status" value="1"/>
</dbReference>
<keyword evidence="5" id="KW-1185">Reference proteome</keyword>
<proteinExistence type="predicted"/>
<evidence type="ECO:0000313" key="4">
    <source>
        <dbReference type="EMBL" id="MFD1516775.1"/>
    </source>
</evidence>
<dbReference type="PANTHER" id="PTHR42774">
    <property type="entry name" value="PHOSPHOTRANSFERASE SYSTEM TRANSPORT PROTEIN"/>
    <property type="match status" value="1"/>
</dbReference>
<dbReference type="PANTHER" id="PTHR42774:SF3">
    <property type="entry name" value="KETOHEXOKINASE"/>
    <property type="match status" value="1"/>
</dbReference>
<dbReference type="Pfam" id="PF00294">
    <property type="entry name" value="PfkB"/>
    <property type="match status" value="1"/>
</dbReference>
<evidence type="ECO:0000256" key="2">
    <source>
        <dbReference type="ARBA" id="ARBA00022777"/>
    </source>
</evidence>
<protein>
    <submittedName>
        <fullName evidence="4">Carbohydrate kinase family protein</fullName>
        <ecNumber evidence="4">2.7.1.-</ecNumber>
    </submittedName>
</protein>
<accession>A0ABW4ER15</accession>
<dbReference type="Proteomes" id="UP001597114">
    <property type="component" value="Unassembled WGS sequence"/>
</dbReference>
<organism evidence="4 5">
    <name type="scientific">Pseudonocardia yunnanensis</name>
    <dbReference type="NCBI Taxonomy" id="58107"/>
    <lineage>
        <taxon>Bacteria</taxon>
        <taxon>Bacillati</taxon>
        <taxon>Actinomycetota</taxon>
        <taxon>Actinomycetes</taxon>
        <taxon>Pseudonocardiales</taxon>
        <taxon>Pseudonocardiaceae</taxon>
        <taxon>Pseudonocardia</taxon>
    </lineage>
</organism>
<evidence type="ECO:0000259" key="3">
    <source>
        <dbReference type="Pfam" id="PF00294"/>
    </source>
</evidence>
<evidence type="ECO:0000256" key="1">
    <source>
        <dbReference type="ARBA" id="ARBA00022679"/>
    </source>
</evidence>
<reference evidence="5" key="1">
    <citation type="journal article" date="2019" name="Int. J. Syst. Evol. Microbiol.">
        <title>The Global Catalogue of Microorganisms (GCM) 10K type strain sequencing project: providing services to taxonomists for standard genome sequencing and annotation.</title>
        <authorList>
            <consortium name="The Broad Institute Genomics Platform"/>
            <consortium name="The Broad Institute Genome Sequencing Center for Infectious Disease"/>
            <person name="Wu L."/>
            <person name="Ma J."/>
        </authorList>
    </citation>
    <scope>NUCLEOTIDE SEQUENCE [LARGE SCALE GENOMIC DNA]</scope>
    <source>
        <strain evidence="5">CCM 7043</strain>
    </source>
</reference>
<dbReference type="Gene3D" id="3.40.1190.20">
    <property type="match status" value="1"/>
</dbReference>
<dbReference type="InterPro" id="IPR011611">
    <property type="entry name" value="PfkB_dom"/>
</dbReference>
<sequence>MTSAAWSAVPDPEALPVGPLTLPHETVWWDPLVNVRDADWPDVDVFMSGMVFLDIVFTGLPTLPAAGTEVWAGGMASCPGGIANLAIASARLGLRTSLAAGFGDDVYADFCWRTLAGQERVDLSRSQQFAGWHSPVTVSMAVERDRSMVTHAHRLPISADTLIGTPPASRAVITSIGGGAAEPVLPDWVAQARANGSMIFADAGWDPTGAWDPTLFATLDGCDAFMPNAVEAMSYTRTDSPRDALHRLARHVPLAVVTCGGDGAMAVDAVTGEEASVPALPVDALDPTGAGDVFGAGLVLGTIAGWPLEHRLLFAGVSAALAVHEFGGSLAAPGWGDIGDWWRQVEARAAAGHRGADELRRRYGFLDALVPRTHVCGVRRAAATIARQSDLTRPV</sequence>
<dbReference type="RefSeq" id="WP_344725653.1">
    <property type="nucleotide sequence ID" value="NZ_BAAAUS010000034.1"/>
</dbReference>
<dbReference type="PROSITE" id="PS00584">
    <property type="entry name" value="PFKB_KINASES_2"/>
    <property type="match status" value="1"/>
</dbReference>
<dbReference type="EC" id="2.7.1.-" evidence="4"/>
<dbReference type="InterPro" id="IPR029056">
    <property type="entry name" value="Ribokinase-like"/>
</dbReference>
<dbReference type="EMBL" id="JBHUCO010000005">
    <property type="protein sequence ID" value="MFD1516775.1"/>
    <property type="molecule type" value="Genomic_DNA"/>
</dbReference>
<evidence type="ECO:0000313" key="5">
    <source>
        <dbReference type="Proteomes" id="UP001597114"/>
    </source>
</evidence>